<name>A7S1R3_NEMVE</name>
<dbReference type="GO" id="GO:0070492">
    <property type="term" value="F:oligosaccharide binding"/>
    <property type="evidence" value="ECO:0000318"/>
    <property type="project" value="GO_Central"/>
</dbReference>
<proteinExistence type="predicted"/>
<gene>
    <name evidence="1" type="ORF">NEMVEDRAFT_v1g242243</name>
</gene>
<dbReference type="AlphaFoldDB" id="A7S1R3"/>
<organism evidence="1 2">
    <name type="scientific">Nematostella vectensis</name>
    <name type="common">Starlet sea anemone</name>
    <dbReference type="NCBI Taxonomy" id="45351"/>
    <lineage>
        <taxon>Eukaryota</taxon>
        <taxon>Metazoa</taxon>
        <taxon>Cnidaria</taxon>
        <taxon>Anthozoa</taxon>
        <taxon>Hexacorallia</taxon>
        <taxon>Actiniaria</taxon>
        <taxon>Edwardsiidae</taxon>
        <taxon>Nematostella</taxon>
    </lineage>
</organism>
<dbReference type="GO" id="GO:0005615">
    <property type="term" value="C:extracellular space"/>
    <property type="evidence" value="ECO:0000318"/>
    <property type="project" value="GO_Central"/>
</dbReference>
<dbReference type="EMBL" id="DS469565">
    <property type="protein sequence ID" value="EDO42413.1"/>
    <property type="molecule type" value="Genomic_DNA"/>
</dbReference>
<dbReference type="Proteomes" id="UP000001593">
    <property type="component" value="Unassembled WGS sequence"/>
</dbReference>
<evidence type="ECO:0000313" key="1">
    <source>
        <dbReference type="EMBL" id="EDO42413.1"/>
    </source>
</evidence>
<keyword evidence="2" id="KW-1185">Reference proteome</keyword>
<dbReference type="PhylomeDB" id="A7S1R3"/>
<protein>
    <submittedName>
        <fullName evidence="1">Uncharacterized protein</fullName>
    </submittedName>
</protein>
<accession>A7S1R3</accession>
<sequence length="137" mass="15707">MEFQRKSYLDDYSVNEEAPGNHLRYRLARDRMQAVKTTAVSYRVTCKFLTRENVTDRDYLEGRLSAWNIIEEKSNAACRHVTYVNIEMAIGAGTVPCFSGKRGLNGICIFFAAPGCDMQPSEYVSNKWEQEAMMVSW</sequence>
<reference evidence="1 2" key="1">
    <citation type="journal article" date="2007" name="Science">
        <title>Sea anemone genome reveals ancestral eumetazoan gene repertoire and genomic organization.</title>
        <authorList>
            <person name="Putnam N.H."/>
            <person name="Srivastava M."/>
            <person name="Hellsten U."/>
            <person name="Dirks B."/>
            <person name="Chapman J."/>
            <person name="Salamov A."/>
            <person name="Terry A."/>
            <person name="Shapiro H."/>
            <person name="Lindquist E."/>
            <person name="Kapitonov V.V."/>
            <person name="Jurka J."/>
            <person name="Genikhovich G."/>
            <person name="Grigoriev I.V."/>
            <person name="Lucas S.M."/>
            <person name="Steele R.E."/>
            <person name="Finnerty J.R."/>
            <person name="Technau U."/>
            <person name="Martindale M.Q."/>
            <person name="Rokhsar D.S."/>
        </authorList>
    </citation>
    <scope>NUCLEOTIDE SEQUENCE [LARGE SCALE GENOMIC DNA]</scope>
    <source>
        <strain evidence="2">CH2 X CH6</strain>
    </source>
</reference>
<dbReference type="HOGENOM" id="CLU_1867529_0_0_1"/>
<dbReference type="InParanoid" id="A7S1R3"/>
<evidence type="ECO:0000313" key="2">
    <source>
        <dbReference type="Proteomes" id="UP000001593"/>
    </source>
</evidence>